<dbReference type="InterPro" id="IPR024169">
    <property type="entry name" value="SP_NH2Trfase/AEP_transaminase"/>
</dbReference>
<dbReference type="AlphaFoldDB" id="A0A1M4UUM9"/>
<name>A0A1M4UUM9_9THEO</name>
<evidence type="ECO:0000256" key="1">
    <source>
        <dbReference type="ARBA" id="ARBA00001933"/>
    </source>
</evidence>
<sequence length="379" mass="41538">MANKLLMTPGPTMVPERVLKAMARQPIHHRTRDFGEIFNSMNVKLQEIFGTKNYVLTFPASGTGGMEAAVANLFRPSDKVLAVSIGVFGDRFAQIAKRFGVDVDMLSYEWGRSASPEDVVARLKERKYKGILITHNETSTGVINDIKSICKSIREVDSDILIVVDAVSSAGGVPVDVDANDIDVMITASQKALMTPPGLAFISVSERAWKSIETDPVSYYWDFNAAKKGLQKSIPDTPYTPAISLIVAQNEALSMIMEEGLENVFLRHQKIAAATQAALNSLGFELFADKSDSSPLITAVKAPDGFDVSRFLSLVDRQGVVLTGGQQHLKGKIFRIGHMGYINKEFLLRAFEAIEMAMVEMGFNIEKGISLKTIDETLV</sequence>
<evidence type="ECO:0000256" key="3">
    <source>
        <dbReference type="ARBA" id="ARBA00022576"/>
    </source>
</evidence>
<reference evidence="11 12" key="1">
    <citation type="submission" date="2016-11" db="EMBL/GenBank/DDBJ databases">
        <authorList>
            <person name="Jaros S."/>
            <person name="Januszkiewicz K."/>
            <person name="Wedrychowicz H."/>
        </authorList>
    </citation>
    <scope>NUCLEOTIDE SEQUENCE [LARGE SCALE GENOMIC DNA]</scope>
    <source>
        <strain evidence="11 12">DSM 17918</strain>
    </source>
</reference>
<evidence type="ECO:0000256" key="6">
    <source>
        <dbReference type="PIRSR" id="PIRSR000524-1"/>
    </source>
</evidence>
<evidence type="ECO:0000256" key="2">
    <source>
        <dbReference type="ARBA" id="ARBA00009236"/>
    </source>
</evidence>
<keyword evidence="5 7" id="KW-0663">Pyridoxal phosphate</keyword>
<dbReference type="Gene3D" id="3.90.1150.10">
    <property type="entry name" value="Aspartate Aminotransferase, domain 1"/>
    <property type="match status" value="1"/>
</dbReference>
<dbReference type="FunFam" id="3.40.640.10:FF:000027">
    <property type="entry name" value="Serine--pyruvate aminotransferase, mitochondrial"/>
    <property type="match status" value="1"/>
</dbReference>
<proteinExistence type="inferred from homology"/>
<dbReference type="InterPro" id="IPR015424">
    <property type="entry name" value="PyrdxlP-dep_Trfase"/>
</dbReference>
<dbReference type="RefSeq" id="WP_200792744.1">
    <property type="nucleotide sequence ID" value="NZ_FQVH01000003.1"/>
</dbReference>
<dbReference type="InterPro" id="IPR020578">
    <property type="entry name" value="Aminotrans_V_PyrdxlP_BS"/>
</dbReference>
<organism evidence="11 12">
    <name type="scientific">Caldanaerobius fijiensis DSM 17918</name>
    <dbReference type="NCBI Taxonomy" id="1121256"/>
    <lineage>
        <taxon>Bacteria</taxon>
        <taxon>Bacillati</taxon>
        <taxon>Bacillota</taxon>
        <taxon>Clostridia</taxon>
        <taxon>Thermoanaerobacterales</taxon>
        <taxon>Thermoanaerobacteraceae</taxon>
        <taxon>Caldanaerobius</taxon>
    </lineage>
</organism>
<evidence type="ECO:0000256" key="5">
    <source>
        <dbReference type="ARBA" id="ARBA00022898"/>
    </source>
</evidence>
<feature type="modified residue" description="N6-(pyridoxal phosphate)lysine" evidence="7">
    <location>
        <position position="191"/>
    </location>
</feature>
<dbReference type="GO" id="GO:0004760">
    <property type="term" value="F:L-serine-pyruvate transaminase activity"/>
    <property type="evidence" value="ECO:0007669"/>
    <property type="project" value="TreeGrafter"/>
</dbReference>
<accession>A0A1M4UUM9</accession>
<dbReference type="PANTHER" id="PTHR21152:SF40">
    <property type="entry name" value="ALANINE--GLYOXYLATE AMINOTRANSFERASE"/>
    <property type="match status" value="1"/>
</dbReference>
<dbReference type="PANTHER" id="PTHR21152">
    <property type="entry name" value="AMINOTRANSFERASE CLASS V"/>
    <property type="match status" value="1"/>
</dbReference>
<evidence type="ECO:0000256" key="4">
    <source>
        <dbReference type="ARBA" id="ARBA00022679"/>
    </source>
</evidence>
<protein>
    <submittedName>
        <fullName evidence="11">Aspartate aminotransferase</fullName>
    </submittedName>
</protein>
<evidence type="ECO:0000313" key="11">
    <source>
        <dbReference type="EMBL" id="SHE60300.1"/>
    </source>
</evidence>
<evidence type="ECO:0000256" key="8">
    <source>
        <dbReference type="RuleBase" id="RU004075"/>
    </source>
</evidence>
<dbReference type="Gene3D" id="3.40.640.10">
    <property type="entry name" value="Type I PLP-dependent aspartate aminotransferase-like (Major domain)"/>
    <property type="match status" value="1"/>
</dbReference>
<dbReference type="PROSITE" id="PS00595">
    <property type="entry name" value="AA_TRANSFER_CLASS_5"/>
    <property type="match status" value="1"/>
</dbReference>
<dbReference type="STRING" id="1121256.SAMN02746089_00508"/>
<feature type="binding site" evidence="6">
    <location>
        <position position="335"/>
    </location>
    <ligand>
        <name>substrate</name>
    </ligand>
</feature>
<keyword evidence="4 11" id="KW-0808">Transferase</keyword>
<dbReference type="EMBL" id="FQVH01000003">
    <property type="protein sequence ID" value="SHE60300.1"/>
    <property type="molecule type" value="Genomic_DNA"/>
</dbReference>
<comment type="similarity">
    <text evidence="2 8">Belongs to the class-V pyridoxal-phosphate-dependent aminotransferase family.</text>
</comment>
<dbReference type="InterPro" id="IPR015421">
    <property type="entry name" value="PyrdxlP-dep_Trfase_major"/>
</dbReference>
<evidence type="ECO:0000256" key="7">
    <source>
        <dbReference type="PIRSR" id="PIRSR000524-50"/>
    </source>
</evidence>
<evidence type="ECO:0000259" key="10">
    <source>
        <dbReference type="Pfam" id="PF00266"/>
    </source>
</evidence>
<feature type="domain" description="Aminotransferase class V" evidence="10">
    <location>
        <begin position="6"/>
        <end position="327"/>
    </location>
</feature>
<dbReference type="InterPro" id="IPR000192">
    <property type="entry name" value="Aminotrans_V_dom"/>
</dbReference>
<dbReference type="Proteomes" id="UP000184088">
    <property type="component" value="Unassembled WGS sequence"/>
</dbReference>
<keyword evidence="3 11" id="KW-0032">Aminotransferase</keyword>
<evidence type="ECO:0000313" key="12">
    <source>
        <dbReference type="Proteomes" id="UP000184088"/>
    </source>
</evidence>
<dbReference type="GO" id="GO:0008453">
    <property type="term" value="F:alanine-glyoxylate transaminase activity"/>
    <property type="evidence" value="ECO:0007669"/>
    <property type="project" value="TreeGrafter"/>
</dbReference>
<keyword evidence="12" id="KW-1185">Reference proteome</keyword>
<dbReference type="SUPFAM" id="SSF53383">
    <property type="entry name" value="PLP-dependent transferases"/>
    <property type="match status" value="1"/>
</dbReference>
<gene>
    <name evidence="11" type="ORF">SAMN02746089_00508</name>
</gene>
<dbReference type="GO" id="GO:0019265">
    <property type="term" value="P:glycine biosynthetic process, by transamination of glyoxylate"/>
    <property type="evidence" value="ECO:0007669"/>
    <property type="project" value="TreeGrafter"/>
</dbReference>
<dbReference type="InterPro" id="IPR015422">
    <property type="entry name" value="PyrdxlP-dep_Trfase_small"/>
</dbReference>
<evidence type="ECO:0000256" key="9">
    <source>
        <dbReference type="RuleBase" id="RU004504"/>
    </source>
</evidence>
<comment type="cofactor">
    <cofactor evidence="1 7 9">
        <name>pyridoxal 5'-phosphate</name>
        <dbReference type="ChEBI" id="CHEBI:597326"/>
    </cofactor>
</comment>
<dbReference type="PIRSF" id="PIRSF000524">
    <property type="entry name" value="SPT"/>
    <property type="match status" value="1"/>
</dbReference>
<dbReference type="Pfam" id="PF00266">
    <property type="entry name" value="Aminotran_5"/>
    <property type="match status" value="1"/>
</dbReference>